<sequence length="173" mass="18336">MANGYREWWHKFIQQDKKSLVRLIVIGGVGVLLLGFGSFGAPRPSPPSSHPGPASTSIPKTPLQRQERQISSQVAAILTKIPGVHNVSVAVTLTRSIQSQYVDSSGSGNGTQPVVVTTNSGQTVVPFDQIGPAVGGVVVVSPSAERPLIRSEIAQAVQTLLQIQPYQVLVLPN</sequence>
<evidence type="ECO:0008006" key="5">
    <source>
        <dbReference type="Google" id="ProtNLM"/>
    </source>
</evidence>
<reference evidence="3 4" key="1">
    <citation type="submission" date="2020-04" db="EMBL/GenBank/DDBJ databases">
        <authorList>
            <person name="Zhang R."/>
            <person name="Schippers A."/>
        </authorList>
    </citation>
    <scope>NUCLEOTIDE SEQUENCE [LARGE SCALE GENOMIC DNA]</scope>
    <source>
        <strain evidence="3 4">DSM 109850</strain>
    </source>
</reference>
<dbReference type="EMBL" id="JABBVZ010000004">
    <property type="protein sequence ID" value="NMP21156.1"/>
    <property type="molecule type" value="Genomic_DNA"/>
</dbReference>
<comment type="caution">
    <text evidence="3">The sequence shown here is derived from an EMBL/GenBank/DDBJ whole genome shotgun (WGS) entry which is preliminary data.</text>
</comment>
<evidence type="ECO:0000256" key="2">
    <source>
        <dbReference type="SAM" id="Phobius"/>
    </source>
</evidence>
<evidence type="ECO:0000256" key="1">
    <source>
        <dbReference type="SAM" id="MobiDB-lite"/>
    </source>
</evidence>
<evidence type="ECO:0000313" key="4">
    <source>
        <dbReference type="Proteomes" id="UP000533476"/>
    </source>
</evidence>
<keyword evidence="2" id="KW-0812">Transmembrane</keyword>
<evidence type="ECO:0000313" key="3">
    <source>
        <dbReference type="EMBL" id="NMP21156.1"/>
    </source>
</evidence>
<gene>
    <name evidence="3" type="ORF">HIJ39_02125</name>
</gene>
<organism evidence="3 4">
    <name type="scientific">Sulfobacillus harzensis</name>
    <dbReference type="NCBI Taxonomy" id="2729629"/>
    <lineage>
        <taxon>Bacteria</taxon>
        <taxon>Bacillati</taxon>
        <taxon>Bacillota</taxon>
        <taxon>Clostridia</taxon>
        <taxon>Eubacteriales</taxon>
        <taxon>Clostridiales Family XVII. Incertae Sedis</taxon>
        <taxon>Sulfobacillus</taxon>
    </lineage>
</organism>
<accession>A0A7Y0L0P4</accession>
<dbReference type="Proteomes" id="UP000533476">
    <property type="component" value="Unassembled WGS sequence"/>
</dbReference>
<proteinExistence type="predicted"/>
<protein>
    <recommendedName>
        <fullName evidence="5">Stage III sporulation protein AG</fullName>
    </recommendedName>
</protein>
<keyword evidence="2" id="KW-1133">Transmembrane helix</keyword>
<feature type="region of interest" description="Disordered" evidence="1">
    <location>
        <begin position="42"/>
        <end position="64"/>
    </location>
</feature>
<dbReference type="RefSeq" id="WP_169096202.1">
    <property type="nucleotide sequence ID" value="NZ_JABBVZ010000004.1"/>
</dbReference>
<name>A0A7Y0L0P4_9FIRM</name>
<keyword evidence="4" id="KW-1185">Reference proteome</keyword>
<feature type="transmembrane region" description="Helical" evidence="2">
    <location>
        <begin position="20"/>
        <end position="41"/>
    </location>
</feature>
<dbReference type="AlphaFoldDB" id="A0A7Y0L0P4"/>
<keyword evidence="2" id="KW-0472">Membrane</keyword>